<organism evidence="8 9">
    <name type="scientific">Anoxybacillus ayderensis</name>
    <dbReference type="NCBI Taxonomy" id="265546"/>
    <lineage>
        <taxon>Bacteria</taxon>
        <taxon>Bacillati</taxon>
        <taxon>Bacillota</taxon>
        <taxon>Bacilli</taxon>
        <taxon>Bacillales</taxon>
        <taxon>Anoxybacillaceae</taxon>
        <taxon>Anoxybacillus</taxon>
    </lineage>
</organism>
<dbReference type="NCBIfam" id="NF009292">
    <property type="entry name" value="PRK12651.1-3"/>
    <property type="match status" value="1"/>
</dbReference>
<dbReference type="PIRSF" id="PIRSF019239">
    <property type="entry name" value="MrpE"/>
    <property type="match status" value="1"/>
</dbReference>
<keyword evidence="7" id="KW-0472">Membrane</keyword>
<evidence type="ECO:0000313" key="9">
    <source>
        <dbReference type="Proteomes" id="UP000032047"/>
    </source>
</evidence>
<evidence type="ECO:0000256" key="3">
    <source>
        <dbReference type="ARBA" id="ARBA00022449"/>
    </source>
</evidence>
<dbReference type="GO" id="GO:0008324">
    <property type="term" value="F:monoatomic cation transmembrane transporter activity"/>
    <property type="evidence" value="ECO:0007669"/>
    <property type="project" value="InterPro"/>
</dbReference>
<keyword evidence="6" id="KW-1133">Transmembrane helix</keyword>
<dbReference type="PANTHER" id="PTHR34584">
    <property type="entry name" value="NA(+)/H(+) ANTIPORTER SUBUNIT E1"/>
    <property type="match status" value="1"/>
</dbReference>
<dbReference type="Proteomes" id="UP000032047">
    <property type="component" value="Unassembled WGS sequence"/>
</dbReference>
<keyword evidence="3" id="KW-0050">Antiport</keyword>
<sequence>MAFQILLNVCLAFVWMFLTVSFNGASFVIGYMIGLFIIFMLRRFFHSRFYLFPVFVIVKLLFIFFKELILSNIAVAKVVMKRPLTIQPAIFALPTELKKEWEITILAMLITLTPGTLVLDVSDDGSTLYIHALNSPDVHEAIESIKQSFEKTIMEVSK</sequence>
<evidence type="ECO:0000313" key="8">
    <source>
        <dbReference type="EMBL" id="KIP22334.1"/>
    </source>
</evidence>
<accession>A0A7W0C246</accession>
<keyword evidence="3" id="KW-0813">Transport</keyword>
<gene>
    <name evidence="8" type="ORF">JV16_00014</name>
</gene>
<keyword evidence="4" id="KW-1003">Cell membrane</keyword>
<evidence type="ECO:0000256" key="2">
    <source>
        <dbReference type="ARBA" id="ARBA00006228"/>
    </source>
</evidence>
<name>A0A0D0HQH3_9BACL</name>
<evidence type="ECO:0000256" key="5">
    <source>
        <dbReference type="ARBA" id="ARBA00022692"/>
    </source>
</evidence>
<keyword evidence="9" id="KW-1185">Reference proteome</keyword>
<keyword evidence="5" id="KW-0812">Transmembrane</keyword>
<dbReference type="GO" id="GO:0015297">
    <property type="term" value="F:antiporter activity"/>
    <property type="evidence" value="ECO:0007669"/>
    <property type="project" value="UniProtKB-KW"/>
</dbReference>
<dbReference type="PATRIC" id="fig|265546.4.peg.16"/>
<comment type="subcellular location">
    <subcellularLocation>
        <location evidence="1">Cell membrane</location>
        <topology evidence="1">Multi-pass membrane protein</topology>
    </subcellularLocation>
</comment>
<protein>
    <submittedName>
        <fullName evidence="8">Multiple resistance and pH homeostasis protein E</fullName>
    </submittedName>
</protein>
<dbReference type="GO" id="GO:0005886">
    <property type="term" value="C:plasma membrane"/>
    <property type="evidence" value="ECO:0007669"/>
    <property type="project" value="UniProtKB-SubCell"/>
</dbReference>
<dbReference type="RefSeq" id="WP_042533673.1">
    <property type="nucleotide sequence ID" value="NZ_JACDUV010000002.1"/>
</dbReference>
<evidence type="ECO:0000256" key="7">
    <source>
        <dbReference type="ARBA" id="ARBA00023136"/>
    </source>
</evidence>
<comment type="caution">
    <text evidence="8">The sequence shown here is derived from an EMBL/GenBank/DDBJ whole genome shotgun (WGS) entry which is preliminary data.</text>
</comment>
<evidence type="ECO:0000256" key="1">
    <source>
        <dbReference type="ARBA" id="ARBA00004651"/>
    </source>
</evidence>
<reference evidence="8 9" key="1">
    <citation type="submission" date="2015-01" db="EMBL/GenBank/DDBJ databases">
        <title>Genome sequence of Anoxybacillus ayderensis strain AB04.</title>
        <authorList>
            <person name="Belduz A.O."/>
            <person name="Canakci S."/>
            <person name="Chan K.-G."/>
            <person name="Kahar U.M."/>
            <person name="Yaakob A.S."/>
            <person name="Chan C.S."/>
            <person name="Goh K.M."/>
        </authorList>
    </citation>
    <scope>NUCLEOTIDE SEQUENCE [LARGE SCALE GENOMIC DNA]</scope>
    <source>
        <strain evidence="8 9">AB04</strain>
    </source>
</reference>
<dbReference type="EMBL" id="JXTG01000001">
    <property type="protein sequence ID" value="KIP22334.1"/>
    <property type="molecule type" value="Genomic_DNA"/>
</dbReference>
<dbReference type="InterPro" id="IPR002758">
    <property type="entry name" value="Cation_antiport_E"/>
</dbReference>
<evidence type="ECO:0000256" key="6">
    <source>
        <dbReference type="ARBA" id="ARBA00022989"/>
    </source>
</evidence>
<evidence type="ECO:0000256" key="4">
    <source>
        <dbReference type="ARBA" id="ARBA00022475"/>
    </source>
</evidence>
<comment type="similarity">
    <text evidence="2">Belongs to the CPA3 antiporters (TC 2.A.63) subunit E family.</text>
</comment>
<proteinExistence type="inferred from homology"/>
<dbReference type="Pfam" id="PF01899">
    <property type="entry name" value="MNHE"/>
    <property type="match status" value="1"/>
</dbReference>
<accession>A0A0D0HQH3</accession>
<dbReference type="PANTHER" id="PTHR34584:SF1">
    <property type="entry name" value="NA(+)_H(+) ANTIPORTER SUBUNIT E1"/>
    <property type="match status" value="1"/>
</dbReference>
<dbReference type="AlphaFoldDB" id="A0A0D0HQH3"/>